<sequence>MVCAWPATASAAMALRGRVEGVATAYGIACNRKSRSSVSMARLTRQESRALTREKLLAAAGKVFAREGLGGASIDRIVEEAGYTKGAFYSNFTSKEDIFLQYVEDASFHDVAELERAVLGIEDPEKLIAAICRWATETSREPGPRSLILDLIRHAKQDAALTRRHTEMFTHQWTQVGMVVTKIFPAGRAPATPLELGALVMELTFGIALQFHAGPSAGDLIGLSLRAMVTTAQS</sequence>
<evidence type="ECO:0000256" key="4">
    <source>
        <dbReference type="PROSITE-ProRule" id="PRU00335"/>
    </source>
</evidence>
<dbReference type="EMBL" id="PJRP01000017">
    <property type="protein sequence ID" value="PLP97507.1"/>
    <property type="molecule type" value="Genomic_DNA"/>
</dbReference>
<evidence type="ECO:0000256" key="2">
    <source>
        <dbReference type="ARBA" id="ARBA00023125"/>
    </source>
</evidence>
<feature type="DNA-binding region" description="H-T-H motif" evidence="4">
    <location>
        <begin position="73"/>
        <end position="92"/>
    </location>
</feature>
<dbReference type="Gene3D" id="1.10.357.10">
    <property type="entry name" value="Tetracycline Repressor, domain 2"/>
    <property type="match status" value="1"/>
</dbReference>
<keyword evidence="2 4" id="KW-0238">DNA-binding</keyword>
<evidence type="ECO:0000313" key="6">
    <source>
        <dbReference type="EMBL" id="PLP97507.1"/>
    </source>
</evidence>
<evidence type="ECO:0000313" key="7">
    <source>
        <dbReference type="Proteomes" id="UP000234341"/>
    </source>
</evidence>
<keyword evidence="1" id="KW-0805">Transcription regulation</keyword>
<evidence type="ECO:0000259" key="5">
    <source>
        <dbReference type="PROSITE" id="PS50977"/>
    </source>
</evidence>
<dbReference type="Pfam" id="PF00440">
    <property type="entry name" value="TetR_N"/>
    <property type="match status" value="1"/>
</dbReference>
<evidence type="ECO:0000256" key="1">
    <source>
        <dbReference type="ARBA" id="ARBA00023015"/>
    </source>
</evidence>
<organism evidence="6 7">
    <name type="scientific">Cupriavidus pauculus</name>
    <dbReference type="NCBI Taxonomy" id="82633"/>
    <lineage>
        <taxon>Bacteria</taxon>
        <taxon>Pseudomonadati</taxon>
        <taxon>Pseudomonadota</taxon>
        <taxon>Betaproteobacteria</taxon>
        <taxon>Burkholderiales</taxon>
        <taxon>Burkholderiaceae</taxon>
        <taxon>Cupriavidus</taxon>
    </lineage>
</organism>
<accession>A0A2N5C5N6</accession>
<dbReference type="InterPro" id="IPR009057">
    <property type="entry name" value="Homeodomain-like_sf"/>
</dbReference>
<gene>
    <name evidence="6" type="ORF">CYJ10_27150</name>
</gene>
<dbReference type="SUPFAM" id="SSF46689">
    <property type="entry name" value="Homeodomain-like"/>
    <property type="match status" value="1"/>
</dbReference>
<dbReference type="InterPro" id="IPR001647">
    <property type="entry name" value="HTH_TetR"/>
</dbReference>
<feature type="domain" description="HTH tetR-type" evidence="5">
    <location>
        <begin position="50"/>
        <end position="110"/>
    </location>
</feature>
<dbReference type="PRINTS" id="PR00455">
    <property type="entry name" value="HTHTETR"/>
</dbReference>
<dbReference type="PANTHER" id="PTHR47506">
    <property type="entry name" value="TRANSCRIPTIONAL REGULATORY PROTEIN"/>
    <property type="match status" value="1"/>
</dbReference>
<reference evidence="6 7" key="1">
    <citation type="submission" date="2017-12" db="EMBL/GenBank/DDBJ databases">
        <title>Genome sequence of the active heterotrophic nitrifier-denitrifier, Cupriavidus pauculus UM1.</title>
        <authorList>
            <person name="Putonti C."/>
            <person name="Castignetti D."/>
        </authorList>
    </citation>
    <scope>NUCLEOTIDE SEQUENCE [LARGE SCALE GENOMIC DNA]</scope>
    <source>
        <strain evidence="6 7">UM1</strain>
    </source>
</reference>
<dbReference type="Proteomes" id="UP000234341">
    <property type="component" value="Unassembled WGS sequence"/>
</dbReference>
<dbReference type="PROSITE" id="PS50977">
    <property type="entry name" value="HTH_TETR_2"/>
    <property type="match status" value="1"/>
</dbReference>
<dbReference type="AlphaFoldDB" id="A0A2N5C5N6"/>
<dbReference type="PANTHER" id="PTHR47506:SF1">
    <property type="entry name" value="HTH-TYPE TRANSCRIPTIONAL REGULATOR YJDC"/>
    <property type="match status" value="1"/>
</dbReference>
<comment type="caution">
    <text evidence="6">The sequence shown here is derived from an EMBL/GenBank/DDBJ whole genome shotgun (WGS) entry which is preliminary data.</text>
</comment>
<evidence type="ECO:0000256" key="3">
    <source>
        <dbReference type="ARBA" id="ARBA00023163"/>
    </source>
</evidence>
<proteinExistence type="predicted"/>
<dbReference type="GO" id="GO:0003677">
    <property type="term" value="F:DNA binding"/>
    <property type="evidence" value="ECO:0007669"/>
    <property type="project" value="UniProtKB-UniRule"/>
</dbReference>
<protein>
    <recommendedName>
        <fullName evidence="5">HTH tetR-type domain-containing protein</fullName>
    </recommendedName>
</protein>
<keyword evidence="3" id="KW-0804">Transcription</keyword>
<name>A0A2N5C5N6_9BURK</name>